<reference evidence="1 2" key="1">
    <citation type="submission" date="2016-10" db="EMBL/GenBank/DDBJ databases">
        <authorList>
            <person name="de Groot N.N."/>
        </authorList>
    </citation>
    <scope>NUCLEOTIDE SEQUENCE [LARGE SCALE GENOMIC DNA]</scope>
    <source>
        <strain evidence="1 2">DSM 25927</strain>
    </source>
</reference>
<protein>
    <submittedName>
        <fullName evidence="1">Uncharacterized protein</fullName>
    </submittedName>
</protein>
<accession>A0A1H9A5J7</accession>
<evidence type="ECO:0000313" key="2">
    <source>
        <dbReference type="Proteomes" id="UP000199233"/>
    </source>
</evidence>
<dbReference type="STRING" id="489703.SAMN04488038_101281"/>
<proteinExistence type="predicted"/>
<organism evidence="1 2">
    <name type="scientific">Solimonas aquatica</name>
    <dbReference type="NCBI Taxonomy" id="489703"/>
    <lineage>
        <taxon>Bacteria</taxon>
        <taxon>Pseudomonadati</taxon>
        <taxon>Pseudomonadota</taxon>
        <taxon>Gammaproteobacteria</taxon>
        <taxon>Nevskiales</taxon>
        <taxon>Nevskiaceae</taxon>
        <taxon>Solimonas</taxon>
    </lineage>
</organism>
<dbReference type="Proteomes" id="UP000199233">
    <property type="component" value="Unassembled WGS sequence"/>
</dbReference>
<name>A0A1H9A5J7_9GAMM</name>
<dbReference type="AlphaFoldDB" id="A0A1H9A5J7"/>
<gene>
    <name evidence="1" type="ORF">SAMN04488038_101281</name>
</gene>
<keyword evidence="2" id="KW-1185">Reference proteome</keyword>
<dbReference type="EMBL" id="FOFS01000001">
    <property type="protein sequence ID" value="SEP71924.1"/>
    <property type="molecule type" value="Genomic_DNA"/>
</dbReference>
<evidence type="ECO:0000313" key="1">
    <source>
        <dbReference type="EMBL" id="SEP71924.1"/>
    </source>
</evidence>
<sequence length="347" mass="38616">MAQFSQEIQKCARKVGLSVNDVHIQYEAELDTGRRVPKTRLKLPPKGQYFQFIAQHVLPFFRRIQASSSNSDSLRLTADGADITVTFQRGKRFFGASYTPVTGIHALTNNVLWNALQLKAKKLKASGAPTAGIIVCDGGCDFLRANQIRPPSPSEADIFREFLRRTEWVAFVAVVGAEESAPNVFGGSTTHRINARWYVRSDARYEEIEKVVGRAVGLLPTPAFNTATAFLNQNGNGFGQGSMGYSSVSEKSIRISARSLQRLLAGELTVEGFEGAHRWRRELPNDPRPFPNPFSRKLRQGQLIERVDVERGPGDDDLVTFHFGEPDPALAPFRVRRSDDLAKKVRS</sequence>